<gene>
    <name evidence="4" type="ORF">E5355_17630</name>
</gene>
<protein>
    <submittedName>
        <fullName evidence="4">Glycosyltransferase family 2 protein</fullName>
    </submittedName>
</protein>
<dbReference type="Pfam" id="PF00535">
    <property type="entry name" value="Glycos_transf_2"/>
    <property type="match status" value="1"/>
</dbReference>
<dbReference type="InterPro" id="IPR001173">
    <property type="entry name" value="Glyco_trans_2-like"/>
</dbReference>
<dbReference type="RefSeq" id="WP_136011367.1">
    <property type="nucleotide sequence ID" value="NZ_SRYZ01000067.1"/>
</dbReference>
<name>A0A4S2AFA4_9BACE</name>
<dbReference type="PANTHER" id="PTHR22916:SF51">
    <property type="entry name" value="GLYCOSYLTRANSFERASE EPSH-RELATED"/>
    <property type="match status" value="1"/>
</dbReference>
<dbReference type="Gene3D" id="3.90.550.10">
    <property type="entry name" value="Spore Coat Polysaccharide Biosynthesis Protein SpsA, Chain A"/>
    <property type="match status" value="1"/>
</dbReference>
<evidence type="ECO:0000256" key="2">
    <source>
        <dbReference type="ARBA" id="ARBA00022679"/>
    </source>
</evidence>
<proteinExistence type="predicted"/>
<feature type="domain" description="Glycosyltransferase 2-like" evidence="3">
    <location>
        <begin position="4"/>
        <end position="162"/>
    </location>
</feature>
<dbReference type="SUPFAM" id="SSF53448">
    <property type="entry name" value="Nucleotide-diphospho-sugar transferases"/>
    <property type="match status" value="1"/>
</dbReference>
<accession>A0A4S2AFA4</accession>
<comment type="caution">
    <text evidence="4">The sequence shown here is derived from an EMBL/GenBank/DDBJ whole genome shotgun (WGS) entry which is preliminary data.</text>
</comment>
<dbReference type="InterPro" id="IPR029044">
    <property type="entry name" value="Nucleotide-diphossugar_trans"/>
</dbReference>
<dbReference type="AlphaFoldDB" id="A0A4S2AFA4"/>
<keyword evidence="2 4" id="KW-0808">Transferase</keyword>
<organism evidence="4 5">
    <name type="scientific">Bacteroides muris</name>
    <name type="common">ex Afrizal et al. 2022</name>
    <dbReference type="NCBI Taxonomy" id="2516960"/>
    <lineage>
        <taxon>Bacteria</taxon>
        <taxon>Pseudomonadati</taxon>
        <taxon>Bacteroidota</taxon>
        <taxon>Bacteroidia</taxon>
        <taxon>Bacteroidales</taxon>
        <taxon>Bacteroidaceae</taxon>
        <taxon>Bacteroides</taxon>
    </lineage>
</organism>
<evidence type="ECO:0000259" key="3">
    <source>
        <dbReference type="Pfam" id="PF00535"/>
    </source>
</evidence>
<evidence type="ECO:0000256" key="1">
    <source>
        <dbReference type="ARBA" id="ARBA00022676"/>
    </source>
</evidence>
<reference evidence="4 5" key="1">
    <citation type="submission" date="2019-04" db="EMBL/GenBank/DDBJ databases">
        <title>Microbes associate with the intestines of laboratory mice.</title>
        <authorList>
            <person name="Navarre W."/>
            <person name="Wong E."/>
            <person name="Huang K."/>
            <person name="Tropini C."/>
            <person name="Ng K."/>
            <person name="Yu B."/>
        </authorList>
    </citation>
    <scope>NUCLEOTIDE SEQUENCE [LARGE SCALE GENOMIC DNA]</scope>
    <source>
        <strain evidence="4 5">NM69_E16B</strain>
    </source>
</reference>
<dbReference type="GO" id="GO:0016758">
    <property type="term" value="F:hexosyltransferase activity"/>
    <property type="evidence" value="ECO:0007669"/>
    <property type="project" value="UniProtKB-ARBA"/>
</dbReference>
<dbReference type="EMBL" id="SRYZ01000067">
    <property type="protein sequence ID" value="TGX99292.1"/>
    <property type="molecule type" value="Genomic_DNA"/>
</dbReference>
<dbReference type="PANTHER" id="PTHR22916">
    <property type="entry name" value="GLYCOSYLTRANSFERASE"/>
    <property type="match status" value="1"/>
</dbReference>
<keyword evidence="5" id="KW-1185">Reference proteome</keyword>
<dbReference type="CDD" id="cd00761">
    <property type="entry name" value="Glyco_tranf_GTA_type"/>
    <property type="match status" value="1"/>
</dbReference>
<evidence type="ECO:0000313" key="4">
    <source>
        <dbReference type="EMBL" id="TGX99292.1"/>
    </source>
</evidence>
<sequence>MKVSLLIPVYGVEKYIEKCAVSLFEQTYEDIEYIFVDDCTPDNSMNVLSGVIERYPKRKDHTRIIHHDRNKGLAQARNTALEAATGDFVLNVDSDDYLELQAIERLCAVADKKKADVVVFGFYSVYVKGRVACPNMYHFVDKESYLKSLLEKKNTSCVWGKFMARELYRKTGIRAIPGLNQGEDYAVIPRLLYYAEHIVMIEDCLYNYVQYNNEAYTKSFKREHIDDLLWADSVLCDFFLSVSENHSYESILYRAKLRTKTYMLKIAHTLADIQDISKVYLDIPQKYYKDLSIADRVILELVHLKCYRLILCFTKTGFWLKRMLKSS</sequence>
<keyword evidence="1" id="KW-0328">Glycosyltransferase</keyword>
<dbReference type="Proteomes" id="UP000310532">
    <property type="component" value="Unassembled WGS sequence"/>
</dbReference>
<evidence type="ECO:0000313" key="5">
    <source>
        <dbReference type="Proteomes" id="UP000310532"/>
    </source>
</evidence>